<evidence type="ECO:0000259" key="6">
    <source>
        <dbReference type="Pfam" id="PF04932"/>
    </source>
</evidence>
<accession>A0A0G1RJ60</accession>
<dbReference type="Proteomes" id="UP000034307">
    <property type="component" value="Unassembled WGS sequence"/>
</dbReference>
<dbReference type="InterPro" id="IPR007016">
    <property type="entry name" value="O-antigen_ligase-rel_domated"/>
</dbReference>
<feature type="domain" description="O-antigen ligase-related" evidence="6">
    <location>
        <begin position="203"/>
        <end position="360"/>
    </location>
</feature>
<gene>
    <name evidence="7" type="ORF">UX80_C0018G0013</name>
</gene>
<evidence type="ECO:0000256" key="2">
    <source>
        <dbReference type="ARBA" id="ARBA00022692"/>
    </source>
</evidence>
<dbReference type="PANTHER" id="PTHR37422">
    <property type="entry name" value="TEICHURONIC ACID BIOSYNTHESIS PROTEIN TUAE"/>
    <property type="match status" value="1"/>
</dbReference>
<evidence type="ECO:0000256" key="5">
    <source>
        <dbReference type="SAM" id="Phobius"/>
    </source>
</evidence>
<feature type="transmembrane region" description="Helical" evidence="5">
    <location>
        <begin position="171"/>
        <end position="193"/>
    </location>
</feature>
<keyword evidence="2 5" id="KW-0812">Transmembrane</keyword>
<sequence>MKRLISIFYYLLFILVPLIWLPNTSELFELPKIIVTYILTTLIVGAWAIRCILEKRIIFKRTLLDIPLLVFLGFSVLSLVFSIDPRVSWLGYYSRWNGGLLSLISYSLLYWAFVSNMDSKSALNAIRYTLYAAIAVAVYGTLEHFGFSVSCLLTTGSFNVSCWVQDVQNRVFATLGQPNWLATYLVALIFIPLASKRLVLKGVSLLLFAALLFTKSRSGLLAFGISSAVFWLPQLRKNFKLFLILNSSFLILTLLVPNPIRDLVFKTTTTQKVVGPALEVGGTESGSIRKIVWTGVLRIWQANPKNFLLGTGPETFAQSYYQYRPIEHNQTSEWELLYNKAHNEFLNYLATTGILGLGAYLLLLGTMLKILISKSEILNKFKFENSKIKNYLGFSASNLEFALLAGWLTISVTNFWGFSVVIMQLFLFLFPAIATTLHDE</sequence>
<feature type="transmembrane region" description="Helical" evidence="5">
    <location>
        <begin position="239"/>
        <end position="256"/>
    </location>
</feature>
<evidence type="ECO:0000256" key="3">
    <source>
        <dbReference type="ARBA" id="ARBA00022989"/>
    </source>
</evidence>
<feature type="transmembrane region" description="Helical" evidence="5">
    <location>
        <begin position="205"/>
        <end position="232"/>
    </location>
</feature>
<dbReference type="STRING" id="1618358.UX80_C0018G0013"/>
<name>A0A0G1RJ60_9BACT</name>
<dbReference type="AlphaFoldDB" id="A0A0G1RJ60"/>
<evidence type="ECO:0000313" key="8">
    <source>
        <dbReference type="Proteomes" id="UP000034307"/>
    </source>
</evidence>
<dbReference type="Pfam" id="PF04932">
    <property type="entry name" value="Wzy_C"/>
    <property type="match status" value="1"/>
</dbReference>
<feature type="transmembrane region" description="Helical" evidence="5">
    <location>
        <begin position="95"/>
        <end position="114"/>
    </location>
</feature>
<dbReference type="GO" id="GO:0016020">
    <property type="term" value="C:membrane"/>
    <property type="evidence" value="ECO:0007669"/>
    <property type="project" value="UniProtKB-SubCell"/>
</dbReference>
<comment type="subcellular location">
    <subcellularLocation>
        <location evidence="1">Membrane</location>
        <topology evidence="1">Multi-pass membrane protein</topology>
    </subcellularLocation>
</comment>
<organism evidence="7 8">
    <name type="scientific">Candidatus Amesbacteria bacterium GW2011_GWA2_47_11b</name>
    <dbReference type="NCBI Taxonomy" id="1618358"/>
    <lineage>
        <taxon>Bacteria</taxon>
        <taxon>Candidatus Amesiibacteriota</taxon>
    </lineage>
</organism>
<dbReference type="InterPro" id="IPR051533">
    <property type="entry name" value="WaaL-like"/>
</dbReference>
<feature type="transmembrane region" description="Helical" evidence="5">
    <location>
        <begin position="416"/>
        <end position="437"/>
    </location>
</feature>
<reference evidence="7 8" key="1">
    <citation type="journal article" date="2015" name="Nature">
        <title>rRNA introns, odd ribosomes, and small enigmatic genomes across a large radiation of phyla.</title>
        <authorList>
            <person name="Brown C.T."/>
            <person name="Hug L.A."/>
            <person name="Thomas B.C."/>
            <person name="Sharon I."/>
            <person name="Castelle C.J."/>
            <person name="Singh A."/>
            <person name="Wilkins M.J."/>
            <person name="Williams K.H."/>
            <person name="Banfield J.F."/>
        </authorList>
    </citation>
    <scope>NUCLEOTIDE SEQUENCE [LARGE SCALE GENOMIC DNA]</scope>
</reference>
<feature type="transmembrane region" description="Helical" evidence="5">
    <location>
        <begin position="121"/>
        <end position="139"/>
    </location>
</feature>
<feature type="transmembrane region" description="Helical" evidence="5">
    <location>
        <begin position="345"/>
        <end position="371"/>
    </location>
</feature>
<keyword evidence="4 5" id="KW-0472">Membrane</keyword>
<evidence type="ECO:0000313" key="7">
    <source>
        <dbReference type="EMBL" id="KKU57359.1"/>
    </source>
</evidence>
<dbReference type="PANTHER" id="PTHR37422:SF13">
    <property type="entry name" value="LIPOPOLYSACCHARIDE BIOSYNTHESIS PROTEIN PA4999-RELATED"/>
    <property type="match status" value="1"/>
</dbReference>
<comment type="caution">
    <text evidence="7">The sequence shown here is derived from an EMBL/GenBank/DDBJ whole genome shotgun (WGS) entry which is preliminary data.</text>
</comment>
<proteinExistence type="predicted"/>
<keyword evidence="3 5" id="KW-1133">Transmembrane helix</keyword>
<dbReference type="EMBL" id="LCNO01000018">
    <property type="protein sequence ID" value="KKU57359.1"/>
    <property type="molecule type" value="Genomic_DNA"/>
</dbReference>
<evidence type="ECO:0000256" key="4">
    <source>
        <dbReference type="ARBA" id="ARBA00023136"/>
    </source>
</evidence>
<evidence type="ECO:0000256" key="1">
    <source>
        <dbReference type="ARBA" id="ARBA00004141"/>
    </source>
</evidence>
<protein>
    <recommendedName>
        <fullName evidence="6">O-antigen ligase-related domain-containing protein</fullName>
    </recommendedName>
</protein>
<feature type="transmembrane region" description="Helical" evidence="5">
    <location>
        <begin position="34"/>
        <end position="53"/>
    </location>
</feature>
<feature type="transmembrane region" description="Helical" evidence="5">
    <location>
        <begin position="391"/>
        <end position="410"/>
    </location>
</feature>
<feature type="transmembrane region" description="Helical" evidence="5">
    <location>
        <begin position="7"/>
        <end position="22"/>
    </location>
</feature>
<feature type="transmembrane region" description="Helical" evidence="5">
    <location>
        <begin position="65"/>
        <end position="83"/>
    </location>
</feature>